<dbReference type="OrthoDB" id="2313808at2"/>
<reference evidence="2" key="2">
    <citation type="submission" date="2015-06" db="EMBL/GenBank/DDBJ databases">
        <title>Genome Sequence of Bacillus endophyticus and Analysis of its Companion Mechanism in the Ketogulonigenium vulgare-Bacillus strain Consortium.</title>
        <authorList>
            <person name="Jia N."/>
            <person name="Du J."/>
            <person name="Ding M.-Z."/>
            <person name="Gao F."/>
            <person name="Yuan Y.-J."/>
        </authorList>
    </citation>
    <scope>NUCLEOTIDE SEQUENCE [LARGE SCALE GENOMIC DNA]</scope>
    <source>
        <strain evidence="2">Hbe603</strain>
    </source>
</reference>
<organism evidence="1 2">
    <name type="scientific">Priestia filamentosa</name>
    <dbReference type="NCBI Taxonomy" id="1402861"/>
    <lineage>
        <taxon>Bacteria</taxon>
        <taxon>Bacillati</taxon>
        <taxon>Bacillota</taxon>
        <taxon>Bacilli</taxon>
        <taxon>Bacillales</taxon>
        <taxon>Bacillaceae</taxon>
        <taxon>Priestia</taxon>
    </lineage>
</organism>
<evidence type="ECO:0000313" key="1">
    <source>
        <dbReference type="EMBL" id="AKO92225.1"/>
    </source>
</evidence>
<dbReference type="EMBL" id="CP011974">
    <property type="protein sequence ID" value="AKO92225.1"/>
    <property type="molecule type" value="Genomic_DNA"/>
</dbReference>
<reference evidence="1 2" key="1">
    <citation type="journal article" date="2015" name="PLoS ONE">
        <title>Genome Sequence of Bacillus endophyticus and Analysis of Its Companion Mechanism in the Ketogulonigenium vulgare-Bacillus Strain Consortium.</title>
        <authorList>
            <person name="Jia N."/>
            <person name="Du J."/>
            <person name="Ding M.Z."/>
            <person name="Gao F."/>
            <person name="Yuan Y.J."/>
        </authorList>
    </citation>
    <scope>NUCLEOTIDE SEQUENCE [LARGE SCALE GENOMIC DNA]</scope>
    <source>
        <strain evidence="1 2">Hbe603</strain>
    </source>
</reference>
<gene>
    <name evidence="1" type="ORF">BEH_09035</name>
</gene>
<dbReference type="KEGG" id="beo:BEH_09035"/>
<sequence>MSEGSAVEQNQAIAAFDSVIQKSEHALDSMASDIPARKTLIKRLKAAKVGLAVLQSVWQEKSFKYDTTESKEARNVLAGMLPMLGKFYDKEKQGSSQHTLIQRRIAAFELAVKFLDERS</sequence>
<protein>
    <submittedName>
        <fullName evidence="1">Uncharacterized protein</fullName>
    </submittedName>
</protein>
<keyword evidence="2" id="KW-1185">Reference proteome</keyword>
<evidence type="ECO:0000313" key="2">
    <source>
        <dbReference type="Proteomes" id="UP000036202"/>
    </source>
</evidence>
<dbReference type="Proteomes" id="UP000036202">
    <property type="component" value="Chromosome"/>
</dbReference>
<proteinExistence type="predicted"/>
<dbReference type="PATRIC" id="fig|135735.6.peg.1869"/>
<accession>A0A0H4KF45</accession>
<dbReference type="RefSeq" id="WP_046217068.1">
    <property type="nucleotide sequence ID" value="NZ_CP011974.1"/>
</dbReference>
<name>A0A0H4KF45_9BACI</name>
<dbReference type="AlphaFoldDB" id="A0A0H4KF45"/>